<dbReference type="PRINTS" id="PR00081">
    <property type="entry name" value="GDHRDH"/>
</dbReference>
<dbReference type="PIRSF" id="PIRSF000126">
    <property type="entry name" value="11-beta-HSD1"/>
    <property type="match status" value="1"/>
</dbReference>
<evidence type="ECO:0000256" key="5">
    <source>
        <dbReference type="SAM" id="Coils"/>
    </source>
</evidence>
<evidence type="ECO:0000256" key="3">
    <source>
        <dbReference type="ARBA" id="ARBA00023002"/>
    </source>
</evidence>
<dbReference type="PANTHER" id="PTHR43899:SF13">
    <property type="entry name" value="RH59310P"/>
    <property type="match status" value="1"/>
</dbReference>
<evidence type="ECO:0000256" key="4">
    <source>
        <dbReference type="RuleBase" id="RU000363"/>
    </source>
</evidence>
<dbReference type="EMBL" id="JADIMH010000065">
    <property type="protein sequence ID" value="MBO8467948.1"/>
    <property type="molecule type" value="Genomic_DNA"/>
</dbReference>
<dbReference type="InterPro" id="IPR020904">
    <property type="entry name" value="Sc_DH/Rdtase_CS"/>
</dbReference>
<reference evidence="6" key="2">
    <citation type="journal article" date="2021" name="PeerJ">
        <title>Extensive microbial diversity within the chicken gut microbiome revealed by metagenomics and culture.</title>
        <authorList>
            <person name="Gilroy R."/>
            <person name="Ravi A."/>
            <person name="Getino M."/>
            <person name="Pursley I."/>
            <person name="Horton D.L."/>
            <person name="Alikhan N.F."/>
            <person name="Baker D."/>
            <person name="Gharbi K."/>
            <person name="Hall N."/>
            <person name="Watson M."/>
            <person name="Adriaenssens E.M."/>
            <person name="Foster-Nyarko E."/>
            <person name="Jarju S."/>
            <person name="Secka A."/>
            <person name="Antonio M."/>
            <person name="Oren A."/>
            <person name="Chaudhuri R.R."/>
            <person name="La Ragione R."/>
            <person name="Hildebrand F."/>
            <person name="Pallen M.J."/>
        </authorList>
    </citation>
    <scope>NUCLEOTIDE SEQUENCE</scope>
    <source>
        <strain evidence="6">B1-15692</strain>
    </source>
</reference>
<dbReference type="AlphaFoldDB" id="A0A9D9I8G9"/>
<dbReference type="Pfam" id="PF00106">
    <property type="entry name" value="adh_short"/>
    <property type="match status" value="1"/>
</dbReference>
<organism evidence="6 7">
    <name type="scientific">Candidatus Cryptobacteroides faecipullorum</name>
    <dbReference type="NCBI Taxonomy" id="2840764"/>
    <lineage>
        <taxon>Bacteria</taxon>
        <taxon>Pseudomonadati</taxon>
        <taxon>Bacteroidota</taxon>
        <taxon>Bacteroidia</taxon>
        <taxon>Bacteroidales</taxon>
        <taxon>Candidatus Cryptobacteroides</taxon>
    </lineage>
</organism>
<keyword evidence="5" id="KW-0175">Coiled coil</keyword>
<dbReference type="GO" id="GO:0016491">
    <property type="term" value="F:oxidoreductase activity"/>
    <property type="evidence" value="ECO:0007669"/>
    <property type="project" value="UniProtKB-KW"/>
</dbReference>
<sequence>MKIDSQNFKEYQAFALVTGAASGMGKLYAGRLAMMGYSLVIVDISADRLEKTADELREQVASLSDWRIPYKSSFKVLPLVQDLSRQDAAEKVYAFTGQHGCDIEVLINNAGLFYYQEIAETSPAALARMVMVHDYTPLLLCRAYVPDMRKRGCGYVLNVSSLAAWIPWPGLGMYASTKRFVKDFSRALRVECRGTGVSVTNAYFGAVDTPLFNLKPSYRKLARALRIMVPAETAVEKALKATFKRRKGTMPGLLNHIFKPVVRVLPDPVLAWIYRLLSPIRMNV</sequence>
<dbReference type="InterPro" id="IPR036291">
    <property type="entry name" value="NAD(P)-bd_dom_sf"/>
</dbReference>
<evidence type="ECO:0000256" key="2">
    <source>
        <dbReference type="ARBA" id="ARBA00006484"/>
    </source>
</evidence>
<dbReference type="SUPFAM" id="SSF51735">
    <property type="entry name" value="NAD(P)-binding Rossmann-fold domains"/>
    <property type="match status" value="1"/>
</dbReference>
<dbReference type="InterPro" id="IPR002347">
    <property type="entry name" value="SDR_fam"/>
</dbReference>
<comment type="similarity">
    <text evidence="2 4">Belongs to the short-chain dehydrogenases/reductases (SDR) family.</text>
</comment>
<evidence type="ECO:0000313" key="6">
    <source>
        <dbReference type="EMBL" id="MBO8467948.1"/>
    </source>
</evidence>
<reference evidence="6" key="1">
    <citation type="submission" date="2020-10" db="EMBL/GenBank/DDBJ databases">
        <authorList>
            <person name="Gilroy R."/>
        </authorList>
    </citation>
    <scope>NUCLEOTIDE SEQUENCE</scope>
    <source>
        <strain evidence="6">B1-15692</strain>
    </source>
</reference>
<name>A0A9D9I8G9_9BACT</name>
<evidence type="ECO:0000256" key="1">
    <source>
        <dbReference type="ARBA" id="ARBA00004240"/>
    </source>
</evidence>
<dbReference type="PROSITE" id="PS00061">
    <property type="entry name" value="ADH_SHORT"/>
    <property type="match status" value="1"/>
</dbReference>
<dbReference type="PANTHER" id="PTHR43899">
    <property type="entry name" value="RH59310P"/>
    <property type="match status" value="1"/>
</dbReference>
<comment type="caution">
    <text evidence="6">The sequence shown here is derived from an EMBL/GenBank/DDBJ whole genome shotgun (WGS) entry which is preliminary data.</text>
</comment>
<dbReference type="Proteomes" id="UP000823660">
    <property type="component" value="Unassembled WGS sequence"/>
</dbReference>
<dbReference type="InterPro" id="IPR051019">
    <property type="entry name" value="VLCFA-Steroid_DH"/>
</dbReference>
<feature type="coiled-coil region" evidence="5">
    <location>
        <begin position="39"/>
        <end position="66"/>
    </location>
</feature>
<gene>
    <name evidence="6" type="ORF">IAB99_09370</name>
</gene>
<comment type="subcellular location">
    <subcellularLocation>
        <location evidence="1">Endoplasmic reticulum</location>
    </subcellularLocation>
</comment>
<proteinExistence type="inferred from homology"/>
<dbReference type="PRINTS" id="PR00080">
    <property type="entry name" value="SDRFAMILY"/>
</dbReference>
<dbReference type="Gene3D" id="3.40.50.720">
    <property type="entry name" value="NAD(P)-binding Rossmann-like Domain"/>
    <property type="match status" value="1"/>
</dbReference>
<evidence type="ECO:0000313" key="7">
    <source>
        <dbReference type="Proteomes" id="UP000823660"/>
    </source>
</evidence>
<keyword evidence="3" id="KW-0560">Oxidoreductase</keyword>
<dbReference type="CDD" id="cd05233">
    <property type="entry name" value="SDR_c"/>
    <property type="match status" value="1"/>
</dbReference>
<protein>
    <submittedName>
        <fullName evidence="6">SDR family NAD(P)-dependent oxidoreductase</fullName>
    </submittedName>
</protein>
<accession>A0A9D9I8G9</accession>